<dbReference type="Gene3D" id="3.60.21.10">
    <property type="match status" value="1"/>
</dbReference>
<dbReference type="Pfam" id="PF00149">
    <property type="entry name" value="Metallophos"/>
    <property type="match status" value="1"/>
</dbReference>
<organism evidence="2 3">
    <name type="scientific">Anaeromyces robustus</name>
    <dbReference type="NCBI Taxonomy" id="1754192"/>
    <lineage>
        <taxon>Eukaryota</taxon>
        <taxon>Fungi</taxon>
        <taxon>Fungi incertae sedis</taxon>
        <taxon>Chytridiomycota</taxon>
        <taxon>Chytridiomycota incertae sedis</taxon>
        <taxon>Neocallimastigomycetes</taxon>
        <taxon>Neocallimastigales</taxon>
        <taxon>Neocallimastigaceae</taxon>
        <taxon>Anaeromyces</taxon>
    </lineage>
</organism>
<keyword evidence="3" id="KW-1185">Reference proteome</keyword>
<name>A0A1Y1XKW9_9FUNG</name>
<dbReference type="OrthoDB" id="2412157at2759"/>
<dbReference type="EMBL" id="MCFG01000027">
    <property type="protein sequence ID" value="ORX85984.1"/>
    <property type="molecule type" value="Genomic_DNA"/>
</dbReference>
<dbReference type="SUPFAM" id="SSF56300">
    <property type="entry name" value="Metallo-dependent phosphatases"/>
    <property type="match status" value="1"/>
</dbReference>
<dbReference type="PANTHER" id="PTHR37523:SF1">
    <property type="entry name" value="CALCINEURIN-LIKE PHOSPHOESTERASE DOMAIN-CONTAINING PROTEIN"/>
    <property type="match status" value="1"/>
</dbReference>
<evidence type="ECO:0000259" key="1">
    <source>
        <dbReference type="Pfam" id="PF00149"/>
    </source>
</evidence>
<comment type="caution">
    <text evidence="2">The sequence shown here is derived from an EMBL/GenBank/DDBJ whole genome shotgun (WGS) entry which is preliminary data.</text>
</comment>
<protein>
    <submittedName>
        <fullName evidence="2">Metallo-dependent phosphatase</fullName>
    </submittedName>
</protein>
<reference evidence="2 3" key="2">
    <citation type="submission" date="2016-08" db="EMBL/GenBank/DDBJ databases">
        <title>Pervasive Adenine N6-methylation of Active Genes in Fungi.</title>
        <authorList>
            <consortium name="DOE Joint Genome Institute"/>
            <person name="Mondo S.J."/>
            <person name="Dannebaum R.O."/>
            <person name="Kuo R.C."/>
            <person name="Labutti K."/>
            <person name="Haridas S."/>
            <person name="Kuo A."/>
            <person name="Salamov A."/>
            <person name="Ahrendt S.R."/>
            <person name="Lipzen A."/>
            <person name="Sullivan W."/>
            <person name="Andreopoulos W.B."/>
            <person name="Clum A."/>
            <person name="Lindquist E."/>
            <person name="Daum C."/>
            <person name="Ramamoorthy G.K."/>
            <person name="Gryganskyi A."/>
            <person name="Culley D."/>
            <person name="Magnuson J.K."/>
            <person name="James T.Y."/>
            <person name="O'Malley M.A."/>
            <person name="Stajich J.E."/>
            <person name="Spatafora J.W."/>
            <person name="Visel A."/>
            <person name="Grigoriev I.V."/>
        </authorList>
    </citation>
    <scope>NUCLEOTIDE SEQUENCE [LARGE SCALE GENOMIC DNA]</scope>
    <source>
        <strain evidence="2 3">S4</strain>
    </source>
</reference>
<feature type="domain" description="Calcineurin-like phosphoesterase" evidence="1">
    <location>
        <begin position="31"/>
        <end position="268"/>
    </location>
</feature>
<dbReference type="AlphaFoldDB" id="A0A1Y1XKW9"/>
<proteinExistence type="predicted"/>
<dbReference type="STRING" id="1754192.A0A1Y1XKW9"/>
<dbReference type="InterPro" id="IPR004843">
    <property type="entry name" value="Calcineurin-like_PHP"/>
</dbReference>
<evidence type="ECO:0000313" key="2">
    <source>
        <dbReference type="EMBL" id="ORX85984.1"/>
    </source>
</evidence>
<dbReference type="InterPro" id="IPR029052">
    <property type="entry name" value="Metallo-depent_PP-like"/>
</dbReference>
<dbReference type="PANTHER" id="PTHR37523">
    <property type="entry name" value="METALLOPHOSPHOESTERASE"/>
    <property type="match status" value="1"/>
</dbReference>
<evidence type="ECO:0000313" key="3">
    <source>
        <dbReference type="Proteomes" id="UP000193944"/>
    </source>
</evidence>
<dbReference type="Proteomes" id="UP000193944">
    <property type="component" value="Unassembled WGS sequence"/>
</dbReference>
<sequence length="314" mass="36552">MLEYLIILIIFLYFYIKRLNKACQEKKKILNILITSDIHLSFENVEKLRKWAKKNNKKFDLILNPGDFCNLDENQVYKNDTGYQALLDRLRTISKNILYIPGNHDTKMLYDSIPQDLENPDEWEPLPVMVSTNSVNNIHDRNIHNKFVQIHEKNLFVAGFGGSIDAYLYDNKEKVEWPGFPYTDEQYGKGLGHLMEAWDRIKKNNNDSLILLTHIGPAWISTTSKNCKPYNDNEKIQSGSESAYELMRSYKYQELKKPLLWIHGHTHAGKGLTDFGSIPILNPGGLCYGQFSILSLKYTDDNEWKIENIEFHNI</sequence>
<accession>A0A1Y1XKW9</accession>
<gene>
    <name evidence="2" type="ORF">BCR32DRAFT_265297</name>
</gene>
<reference evidence="2 3" key="1">
    <citation type="submission" date="2016-08" db="EMBL/GenBank/DDBJ databases">
        <title>A Parts List for Fungal Cellulosomes Revealed by Comparative Genomics.</title>
        <authorList>
            <consortium name="DOE Joint Genome Institute"/>
            <person name="Haitjema C.H."/>
            <person name="Gilmore S.P."/>
            <person name="Henske J.K."/>
            <person name="Solomon K.V."/>
            <person name="De Groot R."/>
            <person name="Kuo A."/>
            <person name="Mondo S.J."/>
            <person name="Salamov A.A."/>
            <person name="Labutti K."/>
            <person name="Zhao Z."/>
            <person name="Chiniquy J."/>
            <person name="Barry K."/>
            <person name="Brewer H.M."/>
            <person name="Purvine S.O."/>
            <person name="Wright A.T."/>
            <person name="Boxma B."/>
            <person name="Van Alen T."/>
            <person name="Hackstein J.H."/>
            <person name="Baker S.E."/>
            <person name="Grigoriev I.V."/>
            <person name="O'Malley M.A."/>
        </authorList>
    </citation>
    <scope>NUCLEOTIDE SEQUENCE [LARGE SCALE GENOMIC DNA]</scope>
    <source>
        <strain evidence="2 3">S4</strain>
    </source>
</reference>
<dbReference type="GO" id="GO:0016787">
    <property type="term" value="F:hydrolase activity"/>
    <property type="evidence" value="ECO:0007669"/>
    <property type="project" value="InterPro"/>
</dbReference>